<dbReference type="GO" id="GO:0003677">
    <property type="term" value="F:DNA binding"/>
    <property type="evidence" value="ECO:0007669"/>
    <property type="project" value="UniProtKB-UniRule"/>
</dbReference>
<proteinExistence type="inferred from homology"/>
<reference evidence="13" key="1">
    <citation type="journal article" date="2014" name="Int. J. Syst. Evol. Microbiol.">
        <title>Complete genome sequence of Corynebacterium casei LMG S-19264T (=DSM 44701T), isolated from a smear-ripened cheese.</title>
        <authorList>
            <consortium name="US DOE Joint Genome Institute (JGI-PGF)"/>
            <person name="Walter F."/>
            <person name="Albersmeier A."/>
            <person name="Kalinowski J."/>
            <person name="Ruckert C."/>
        </authorList>
    </citation>
    <scope>NUCLEOTIDE SEQUENCE</scope>
    <source>
        <strain evidence="13">NBRC 108769</strain>
    </source>
</reference>
<dbReference type="PROSITE" id="PS51900">
    <property type="entry name" value="CB"/>
    <property type="match status" value="1"/>
</dbReference>
<dbReference type="GO" id="GO:0051301">
    <property type="term" value="P:cell division"/>
    <property type="evidence" value="ECO:0007669"/>
    <property type="project" value="UniProtKB-KW"/>
</dbReference>
<dbReference type="PROSITE" id="PS51898">
    <property type="entry name" value="TYR_RECOMBINASE"/>
    <property type="match status" value="1"/>
</dbReference>
<comment type="similarity">
    <text evidence="10">Belongs to the 'phage' integrase family. XerC subfamily.</text>
</comment>
<evidence type="ECO:0000256" key="4">
    <source>
        <dbReference type="ARBA" id="ARBA00022618"/>
    </source>
</evidence>
<dbReference type="PANTHER" id="PTHR30349:SF81">
    <property type="entry name" value="TYROSINE RECOMBINASE XERC"/>
    <property type="match status" value="1"/>
</dbReference>
<protein>
    <recommendedName>
        <fullName evidence="10">Tyrosine recombinase XerC</fullName>
    </recommendedName>
</protein>
<dbReference type="GO" id="GO:0007059">
    <property type="term" value="P:chromosome segregation"/>
    <property type="evidence" value="ECO:0007669"/>
    <property type="project" value="UniProtKB-UniRule"/>
</dbReference>
<keyword evidence="14" id="KW-1185">Reference proteome</keyword>
<keyword evidence="5 10" id="KW-0159">Chromosome partition</keyword>
<comment type="subunit">
    <text evidence="10">Forms a cyclic heterotetrameric complex composed of two molecules of XerC and two molecules of XerD.</text>
</comment>
<dbReference type="InterPro" id="IPR004107">
    <property type="entry name" value="Integrase_SAM-like_N"/>
</dbReference>
<evidence type="ECO:0000313" key="13">
    <source>
        <dbReference type="EMBL" id="GLR18783.1"/>
    </source>
</evidence>
<feature type="active site" evidence="10">
    <location>
        <position position="272"/>
    </location>
</feature>
<feature type="active site" evidence="10">
    <location>
        <position position="149"/>
    </location>
</feature>
<dbReference type="GO" id="GO:0006313">
    <property type="term" value="P:DNA transposition"/>
    <property type="evidence" value="ECO:0007669"/>
    <property type="project" value="UniProtKB-UniRule"/>
</dbReference>
<dbReference type="HAMAP" id="MF_01808">
    <property type="entry name" value="Recomb_XerC_XerD"/>
    <property type="match status" value="1"/>
</dbReference>
<evidence type="ECO:0000256" key="5">
    <source>
        <dbReference type="ARBA" id="ARBA00022829"/>
    </source>
</evidence>
<evidence type="ECO:0000256" key="1">
    <source>
        <dbReference type="ARBA" id="ARBA00004496"/>
    </source>
</evidence>
<keyword evidence="7 10" id="KW-0238">DNA-binding</keyword>
<dbReference type="InterPro" id="IPR011010">
    <property type="entry name" value="DNA_brk_join_enz"/>
</dbReference>
<dbReference type="Pfam" id="PF00589">
    <property type="entry name" value="Phage_integrase"/>
    <property type="match status" value="1"/>
</dbReference>
<accession>A0AA37SV94</accession>
<dbReference type="InterPro" id="IPR050090">
    <property type="entry name" value="Tyrosine_recombinase_XerCD"/>
</dbReference>
<evidence type="ECO:0000256" key="3">
    <source>
        <dbReference type="ARBA" id="ARBA00022490"/>
    </source>
</evidence>
<comment type="similarity">
    <text evidence="2">Belongs to the 'phage' integrase family. XerD subfamily.</text>
</comment>
<organism evidence="13 14">
    <name type="scientific">Portibacter lacus</name>
    <dbReference type="NCBI Taxonomy" id="1099794"/>
    <lineage>
        <taxon>Bacteria</taxon>
        <taxon>Pseudomonadati</taxon>
        <taxon>Bacteroidota</taxon>
        <taxon>Saprospiria</taxon>
        <taxon>Saprospirales</taxon>
        <taxon>Haliscomenobacteraceae</taxon>
        <taxon>Portibacter</taxon>
    </lineage>
</organism>
<comment type="function">
    <text evidence="10">Site-specific tyrosine recombinase, which acts by catalyzing the cutting and rejoining of the recombining DNA molecules. The XerC-XerD complex is essential to convert dimers of the bacterial chromosome into monomers to permit their segregation at cell division. It also contributes to the segregational stability of plasmids.</text>
</comment>
<keyword evidence="9 10" id="KW-0131">Cell cycle</keyword>
<dbReference type="GO" id="GO:0009037">
    <property type="term" value="F:tyrosine-based site-specific recombinase activity"/>
    <property type="evidence" value="ECO:0007669"/>
    <property type="project" value="UniProtKB-UniRule"/>
</dbReference>
<evidence type="ECO:0000256" key="2">
    <source>
        <dbReference type="ARBA" id="ARBA00010450"/>
    </source>
</evidence>
<feature type="active site" evidence="10">
    <location>
        <position position="249"/>
    </location>
</feature>
<dbReference type="InterPro" id="IPR013762">
    <property type="entry name" value="Integrase-like_cat_sf"/>
</dbReference>
<dbReference type="Gene3D" id="1.10.150.130">
    <property type="match status" value="1"/>
</dbReference>
<feature type="active site" description="O-(3'-phospho-DNA)-tyrosine intermediate" evidence="10">
    <location>
        <position position="281"/>
    </location>
</feature>
<evidence type="ECO:0000256" key="9">
    <source>
        <dbReference type="ARBA" id="ARBA00023306"/>
    </source>
</evidence>
<evidence type="ECO:0000256" key="7">
    <source>
        <dbReference type="ARBA" id="ARBA00023125"/>
    </source>
</evidence>
<dbReference type="InterPro" id="IPR010998">
    <property type="entry name" value="Integrase_recombinase_N"/>
</dbReference>
<keyword evidence="8 10" id="KW-0233">DNA recombination</keyword>
<dbReference type="RefSeq" id="WP_235292730.1">
    <property type="nucleotide sequence ID" value="NZ_BSOH01000023.1"/>
</dbReference>
<dbReference type="Pfam" id="PF02899">
    <property type="entry name" value="Phage_int_SAM_1"/>
    <property type="match status" value="1"/>
</dbReference>
<dbReference type="CDD" id="cd00798">
    <property type="entry name" value="INT_XerDC_C"/>
    <property type="match status" value="1"/>
</dbReference>
<dbReference type="NCBIfam" id="TIGR02225">
    <property type="entry name" value="recomb_XerD"/>
    <property type="match status" value="1"/>
</dbReference>
<evidence type="ECO:0000259" key="11">
    <source>
        <dbReference type="PROSITE" id="PS51898"/>
    </source>
</evidence>
<evidence type="ECO:0000313" key="14">
    <source>
        <dbReference type="Proteomes" id="UP001156666"/>
    </source>
</evidence>
<evidence type="ECO:0000256" key="10">
    <source>
        <dbReference type="HAMAP-Rule" id="MF_01808"/>
    </source>
</evidence>
<dbReference type="Proteomes" id="UP001156666">
    <property type="component" value="Unassembled WGS sequence"/>
</dbReference>
<keyword evidence="3 10" id="KW-0963">Cytoplasm</keyword>
<dbReference type="InterPro" id="IPR044068">
    <property type="entry name" value="CB"/>
</dbReference>
<feature type="domain" description="Tyr recombinase" evidence="11">
    <location>
        <begin position="109"/>
        <end position="294"/>
    </location>
</feature>
<dbReference type="GO" id="GO:0005737">
    <property type="term" value="C:cytoplasm"/>
    <property type="evidence" value="ECO:0007669"/>
    <property type="project" value="UniProtKB-SubCell"/>
</dbReference>
<keyword evidence="4 10" id="KW-0132">Cell division</keyword>
<dbReference type="AlphaFoldDB" id="A0AA37SV94"/>
<dbReference type="InterPro" id="IPR023009">
    <property type="entry name" value="Tyrosine_recombinase_XerC/XerD"/>
</dbReference>
<dbReference type="PANTHER" id="PTHR30349">
    <property type="entry name" value="PHAGE INTEGRASE-RELATED"/>
    <property type="match status" value="1"/>
</dbReference>
<dbReference type="Gene3D" id="1.10.443.10">
    <property type="entry name" value="Intergrase catalytic core"/>
    <property type="match status" value="1"/>
</dbReference>
<feature type="domain" description="Core-binding (CB)" evidence="12">
    <location>
        <begin position="1"/>
        <end position="88"/>
    </location>
</feature>
<comment type="subcellular location">
    <subcellularLocation>
        <location evidence="1 10">Cytoplasm</location>
    </subcellularLocation>
</comment>
<gene>
    <name evidence="13" type="primary">xerC_1</name>
    <name evidence="10" type="synonym">xerC</name>
    <name evidence="13" type="ORF">GCM10007940_33990</name>
</gene>
<keyword evidence="6 10" id="KW-0229">DNA integration</keyword>
<dbReference type="NCBIfam" id="NF001399">
    <property type="entry name" value="PRK00283.1"/>
    <property type="match status" value="1"/>
</dbReference>
<sequence length="303" mass="34821">MDWNSGINGFKSYLLLERSLSKNTIDAYEQDIIKLQTFFSTEYNAKGPLSLTYPDLSDFIIYLNELGLGARTQARIISGVKAFFRFLLLEDLILDDPSELIDGPRLSRKIPEVLSYEEITKIIETIDLSEDHGHRNRAMLETLYASGLRASELINLRISNFYPDIGFIRVVGKGNKERLVPIGETAIDQILIYMEHYRSKLKTIQKGFEDHIFLNRRGKMLTRVMLFTIIKNAKEKAGIDKKVSPHTFRHSFATHLVDGGADLKAVQDMLGHESITTTEIYTHLDNQYLRDVMMTHHPRNKKK</sequence>
<name>A0AA37SV94_9BACT</name>
<dbReference type="InterPro" id="IPR011932">
    <property type="entry name" value="Recomb_XerD"/>
</dbReference>
<comment type="caution">
    <text evidence="13">The sequence shown here is derived from an EMBL/GenBank/DDBJ whole genome shotgun (WGS) entry which is preliminary data.</text>
</comment>
<dbReference type="InterPro" id="IPR002104">
    <property type="entry name" value="Integrase_catalytic"/>
</dbReference>
<dbReference type="EMBL" id="BSOH01000023">
    <property type="protein sequence ID" value="GLR18783.1"/>
    <property type="molecule type" value="Genomic_DNA"/>
</dbReference>
<feature type="active site" evidence="10">
    <location>
        <position position="246"/>
    </location>
</feature>
<evidence type="ECO:0000256" key="8">
    <source>
        <dbReference type="ARBA" id="ARBA00023172"/>
    </source>
</evidence>
<feature type="active site" evidence="10">
    <location>
        <position position="173"/>
    </location>
</feature>
<evidence type="ECO:0000256" key="6">
    <source>
        <dbReference type="ARBA" id="ARBA00022908"/>
    </source>
</evidence>
<reference evidence="13" key="2">
    <citation type="submission" date="2023-01" db="EMBL/GenBank/DDBJ databases">
        <title>Draft genome sequence of Portibacter lacus strain NBRC 108769.</title>
        <authorList>
            <person name="Sun Q."/>
            <person name="Mori K."/>
        </authorList>
    </citation>
    <scope>NUCLEOTIDE SEQUENCE</scope>
    <source>
        <strain evidence="13">NBRC 108769</strain>
    </source>
</reference>
<dbReference type="SUPFAM" id="SSF56349">
    <property type="entry name" value="DNA breaking-rejoining enzymes"/>
    <property type="match status" value="1"/>
</dbReference>
<evidence type="ECO:0000259" key="12">
    <source>
        <dbReference type="PROSITE" id="PS51900"/>
    </source>
</evidence>